<dbReference type="Pfam" id="PF21530">
    <property type="entry name" value="Pif1_2B_dom"/>
    <property type="match status" value="1"/>
</dbReference>
<organism evidence="4 5">
    <name type="scientific">Circinella minor</name>
    <dbReference type="NCBI Taxonomy" id="1195481"/>
    <lineage>
        <taxon>Eukaryota</taxon>
        <taxon>Fungi</taxon>
        <taxon>Fungi incertae sedis</taxon>
        <taxon>Mucoromycota</taxon>
        <taxon>Mucoromycotina</taxon>
        <taxon>Mucoromycetes</taxon>
        <taxon>Mucorales</taxon>
        <taxon>Lichtheimiaceae</taxon>
        <taxon>Circinella</taxon>
    </lineage>
</organism>
<evidence type="ECO:0000256" key="1">
    <source>
        <dbReference type="RuleBase" id="RU363044"/>
    </source>
</evidence>
<evidence type="ECO:0000259" key="2">
    <source>
        <dbReference type="Pfam" id="PF05970"/>
    </source>
</evidence>
<dbReference type="AlphaFoldDB" id="A0A8H7RVG7"/>
<dbReference type="SUPFAM" id="SSF52540">
    <property type="entry name" value="P-loop containing nucleoside triphosphate hydrolases"/>
    <property type="match status" value="2"/>
</dbReference>
<name>A0A8H7RVG7_9FUNG</name>
<keyword evidence="1" id="KW-0547">Nucleotide-binding</keyword>
<dbReference type="GO" id="GO:0000723">
    <property type="term" value="P:telomere maintenance"/>
    <property type="evidence" value="ECO:0007669"/>
    <property type="project" value="InterPro"/>
</dbReference>
<keyword evidence="1" id="KW-0378">Hydrolase</keyword>
<evidence type="ECO:0000313" key="4">
    <source>
        <dbReference type="EMBL" id="KAG2217353.1"/>
    </source>
</evidence>
<comment type="similarity">
    <text evidence="1">Belongs to the helicase family.</text>
</comment>
<proteinExistence type="inferred from homology"/>
<accession>A0A8H7RVG7</accession>
<sequence length="388" mass="42905">MSVLGSLHLEPSRFQSVPSIEPSQLFSVQFWFFEAVERSEYISEEQTQIYKSLFPTLNNNQRHAFNTIMRAIDEPDNHTQSHIFFVNGPGGTGKSLLFKTLLSRVRSQDHIALPVASSGIAAILLPGGHTADSRFKVPIDADKTTTCNLPLGGAHAVDKALRDIMGATDSALANIPFEWLINITNITALIDAIYPTIREPNPQPEHFSNRAILASINADIDEINNCAFELFPGDTKQYLSTDHIIDADDPDVAAASYPTEYLQSLTSGGIPSYALNLKVGMPLILLRNLNPDAGLCNRTKVFVTALLDHTIVVKRIDISHDGKEHYIPRINMCTTEGEHPFILCHRQFPVRLAFAMTIHKSQGQSLTHIGICLQEPVFVHGQLYVALS</sequence>
<evidence type="ECO:0000259" key="3">
    <source>
        <dbReference type="Pfam" id="PF21530"/>
    </source>
</evidence>
<keyword evidence="1" id="KW-0347">Helicase</keyword>
<comment type="catalytic activity">
    <reaction evidence="1">
        <text>ATP + H2O = ADP + phosphate + H(+)</text>
        <dbReference type="Rhea" id="RHEA:13065"/>
        <dbReference type="ChEBI" id="CHEBI:15377"/>
        <dbReference type="ChEBI" id="CHEBI:15378"/>
        <dbReference type="ChEBI" id="CHEBI:30616"/>
        <dbReference type="ChEBI" id="CHEBI:43474"/>
        <dbReference type="ChEBI" id="CHEBI:456216"/>
        <dbReference type="EC" id="5.6.2.3"/>
    </reaction>
</comment>
<keyword evidence="5" id="KW-1185">Reference proteome</keyword>
<feature type="domain" description="DNA helicase Pif1-like 2B" evidence="3">
    <location>
        <begin position="260"/>
        <end position="306"/>
    </location>
</feature>
<dbReference type="GO" id="GO:0005524">
    <property type="term" value="F:ATP binding"/>
    <property type="evidence" value="ECO:0007669"/>
    <property type="project" value="UniProtKB-KW"/>
</dbReference>
<dbReference type="Pfam" id="PF05970">
    <property type="entry name" value="PIF1"/>
    <property type="match status" value="1"/>
</dbReference>
<dbReference type="InterPro" id="IPR049163">
    <property type="entry name" value="Pif1-like_2B_dom"/>
</dbReference>
<keyword evidence="1" id="KW-0234">DNA repair</keyword>
<keyword evidence="1" id="KW-0067">ATP-binding</keyword>
<dbReference type="OrthoDB" id="5860629at2759"/>
<gene>
    <name evidence="4" type="ORF">INT45_010285</name>
</gene>
<dbReference type="Gene3D" id="3.40.50.300">
    <property type="entry name" value="P-loop containing nucleotide triphosphate hydrolases"/>
    <property type="match status" value="1"/>
</dbReference>
<protein>
    <recommendedName>
        <fullName evidence="1">ATP-dependent DNA helicase</fullName>
        <ecNumber evidence="1">5.6.2.3</ecNumber>
    </recommendedName>
</protein>
<dbReference type="PANTHER" id="PTHR10492">
    <property type="match status" value="1"/>
</dbReference>
<keyword evidence="1" id="KW-0233">DNA recombination</keyword>
<dbReference type="InterPro" id="IPR010285">
    <property type="entry name" value="DNA_helicase_pif1-like_DEAD"/>
</dbReference>
<dbReference type="Proteomes" id="UP000646827">
    <property type="component" value="Unassembled WGS sequence"/>
</dbReference>
<dbReference type="InterPro" id="IPR027417">
    <property type="entry name" value="P-loop_NTPase"/>
</dbReference>
<keyword evidence="1" id="KW-0227">DNA damage</keyword>
<dbReference type="EMBL" id="JAEPRB010000305">
    <property type="protein sequence ID" value="KAG2217353.1"/>
    <property type="molecule type" value="Genomic_DNA"/>
</dbReference>
<dbReference type="CDD" id="cd18809">
    <property type="entry name" value="SF1_C_RecD"/>
    <property type="match status" value="1"/>
</dbReference>
<comment type="cofactor">
    <cofactor evidence="1">
        <name>Mg(2+)</name>
        <dbReference type="ChEBI" id="CHEBI:18420"/>
    </cofactor>
</comment>
<dbReference type="PANTHER" id="PTHR10492:SF57">
    <property type="entry name" value="ATP-DEPENDENT DNA HELICASE"/>
    <property type="match status" value="1"/>
</dbReference>
<feature type="domain" description="DNA helicase Pif1-like DEAD-box helicase" evidence="2">
    <location>
        <begin position="57"/>
        <end position="150"/>
    </location>
</feature>
<dbReference type="GO" id="GO:0016787">
    <property type="term" value="F:hydrolase activity"/>
    <property type="evidence" value="ECO:0007669"/>
    <property type="project" value="UniProtKB-KW"/>
</dbReference>
<reference evidence="4 5" key="1">
    <citation type="submission" date="2020-12" db="EMBL/GenBank/DDBJ databases">
        <title>Metabolic potential, ecology and presence of endohyphal bacteria is reflected in genomic diversity of Mucoromycotina.</title>
        <authorList>
            <person name="Muszewska A."/>
            <person name="Okrasinska A."/>
            <person name="Steczkiewicz K."/>
            <person name="Drgas O."/>
            <person name="Orlowska M."/>
            <person name="Perlinska-Lenart U."/>
            <person name="Aleksandrzak-Piekarczyk T."/>
            <person name="Szatraj K."/>
            <person name="Zielenkiewicz U."/>
            <person name="Pilsyk S."/>
            <person name="Malc E."/>
            <person name="Mieczkowski P."/>
            <person name="Kruszewska J.S."/>
            <person name="Biernat P."/>
            <person name="Pawlowska J."/>
        </authorList>
    </citation>
    <scope>NUCLEOTIDE SEQUENCE [LARGE SCALE GENOMIC DNA]</scope>
    <source>
        <strain evidence="4 5">CBS 142.35</strain>
    </source>
</reference>
<evidence type="ECO:0000313" key="5">
    <source>
        <dbReference type="Proteomes" id="UP000646827"/>
    </source>
</evidence>
<comment type="caution">
    <text evidence="4">The sequence shown here is derived from an EMBL/GenBank/DDBJ whole genome shotgun (WGS) entry which is preliminary data.</text>
</comment>
<dbReference type="GO" id="GO:0043139">
    <property type="term" value="F:5'-3' DNA helicase activity"/>
    <property type="evidence" value="ECO:0007669"/>
    <property type="project" value="UniProtKB-EC"/>
</dbReference>
<dbReference type="EC" id="5.6.2.3" evidence="1"/>
<dbReference type="GO" id="GO:0006310">
    <property type="term" value="P:DNA recombination"/>
    <property type="evidence" value="ECO:0007669"/>
    <property type="project" value="UniProtKB-KW"/>
</dbReference>
<dbReference type="GO" id="GO:0006281">
    <property type="term" value="P:DNA repair"/>
    <property type="evidence" value="ECO:0007669"/>
    <property type="project" value="UniProtKB-KW"/>
</dbReference>